<dbReference type="Gene3D" id="3.30.230.10">
    <property type="match status" value="1"/>
</dbReference>
<dbReference type="NCBIfam" id="NF003125">
    <property type="entry name" value="PRK04044.1"/>
    <property type="match status" value="1"/>
</dbReference>
<evidence type="ECO:0000256" key="2">
    <source>
        <dbReference type="ARBA" id="ARBA00022730"/>
    </source>
</evidence>
<evidence type="ECO:0000256" key="9">
    <source>
        <dbReference type="RuleBase" id="RU003823"/>
    </source>
</evidence>
<comment type="domain">
    <text evidence="8">The N-terminal domain interacts with the head of the 30S subunit; the C-terminal domain interacts with the body and contacts protein S4. The interaction surface between S4 and S5 is involved in control of translational fidelity.</text>
</comment>
<keyword evidence="3 8" id="KW-0694">RNA-binding</keyword>
<name>A0A7J9PDR2_METMI</name>
<evidence type="ECO:0000313" key="11">
    <source>
        <dbReference type="EMBL" id="MBA2861385.1"/>
    </source>
</evidence>
<dbReference type="SMR" id="A0A7J9PDR2"/>
<dbReference type="SUPFAM" id="SSF54211">
    <property type="entry name" value="Ribosomal protein S5 domain 2-like"/>
    <property type="match status" value="1"/>
</dbReference>
<dbReference type="InterPro" id="IPR047866">
    <property type="entry name" value="Ribosomal_uS5_arc"/>
</dbReference>
<dbReference type="InterPro" id="IPR005711">
    <property type="entry name" value="Ribosomal_uS5_euk/arc"/>
</dbReference>
<evidence type="ECO:0000256" key="1">
    <source>
        <dbReference type="ARBA" id="ARBA00008945"/>
    </source>
</evidence>
<dbReference type="PROSITE" id="PS00585">
    <property type="entry name" value="RIBOSOMAL_S5"/>
    <property type="match status" value="1"/>
</dbReference>
<dbReference type="GO" id="GO:0022627">
    <property type="term" value="C:cytosolic small ribosomal subunit"/>
    <property type="evidence" value="ECO:0007669"/>
    <property type="project" value="TreeGrafter"/>
</dbReference>
<dbReference type="Pfam" id="PF03719">
    <property type="entry name" value="Ribosomal_S5_C"/>
    <property type="match status" value="1"/>
</dbReference>
<dbReference type="HAMAP" id="MF_01307_A">
    <property type="entry name" value="Ribosomal_uS5_A"/>
    <property type="match status" value="1"/>
</dbReference>
<dbReference type="InterPro" id="IPR018192">
    <property type="entry name" value="Ribosomal_uS5_N_CS"/>
</dbReference>
<keyword evidence="4 8" id="KW-0689">Ribosomal protein</keyword>
<dbReference type="PANTHER" id="PTHR13718">
    <property type="entry name" value="RIBOSOMAL S SUBUNIT"/>
    <property type="match status" value="1"/>
</dbReference>
<dbReference type="InterPro" id="IPR005324">
    <property type="entry name" value="Ribosomal_uS5_C"/>
</dbReference>
<dbReference type="Proteomes" id="UP000533207">
    <property type="component" value="Unassembled WGS sequence"/>
</dbReference>
<evidence type="ECO:0000256" key="4">
    <source>
        <dbReference type="ARBA" id="ARBA00022980"/>
    </source>
</evidence>
<evidence type="ECO:0000256" key="6">
    <source>
        <dbReference type="ARBA" id="ARBA00025844"/>
    </source>
</evidence>
<dbReference type="Gene3D" id="3.30.160.20">
    <property type="match status" value="1"/>
</dbReference>
<dbReference type="AlphaFoldDB" id="A0A7J9PDR2"/>
<dbReference type="PROSITE" id="PS50881">
    <property type="entry name" value="S5_DSRBD"/>
    <property type="match status" value="1"/>
</dbReference>
<comment type="similarity">
    <text evidence="1 8 9">Belongs to the universal ribosomal protein uS5 family.</text>
</comment>
<dbReference type="GO" id="GO:0019843">
    <property type="term" value="F:rRNA binding"/>
    <property type="evidence" value="ECO:0007669"/>
    <property type="project" value="UniProtKB-UniRule"/>
</dbReference>
<dbReference type="InterPro" id="IPR000851">
    <property type="entry name" value="Ribosomal_uS5"/>
</dbReference>
<keyword evidence="2 8" id="KW-0699">rRNA-binding</keyword>
<dbReference type="FunFam" id="3.30.160.20:FF:000002">
    <property type="entry name" value="40S ribosomal protein S2"/>
    <property type="match status" value="1"/>
</dbReference>
<dbReference type="FunFam" id="3.30.230.10:FF:000004">
    <property type="entry name" value="40S ribosomal protein S2"/>
    <property type="match status" value="1"/>
</dbReference>
<dbReference type="InterPro" id="IPR013810">
    <property type="entry name" value="Ribosomal_uS5_N"/>
</dbReference>
<evidence type="ECO:0000256" key="3">
    <source>
        <dbReference type="ARBA" id="ARBA00022884"/>
    </source>
</evidence>
<dbReference type="GO" id="GO:0006412">
    <property type="term" value="P:translation"/>
    <property type="evidence" value="ECO:0007669"/>
    <property type="project" value="UniProtKB-UniRule"/>
</dbReference>
<dbReference type="RefSeq" id="WP_011977054.1">
    <property type="nucleotide sequence ID" value="NZ_JACDUL010000001.1"/>
</dbReference>
<evidence type="ECO:0000256" key="8">
    <source>
        <dbReference type="HAMAP-Rule" id="MF_01307"/>
    </source>
</evidence>
<feature type="domain" description="S5 DRBM" evidence="10">
    <location>
        <begin position="61"/>
        <end position="124"/>
    </location>
</feature>
<gene>
    <name evidence="8" type="primary">rps5</name>
    <name evidence="11" type="ORF">HNP90_000245</name>
</gene>
<dbReference type="Pfam" id="PF00333">
    <property type="entry name" value="Ribosomal_S5"/>
    <property type="match status" value="1"/>
</dbReference>
<sequence length="229" mass="24921">MAEKKAEKRAEKRKFNTEAWEPKTQIGRMVKEGTISDINYIMDKGLPLLEPEIVDALLPDLEEQVLDVKLVQRMHKSGRRARYRATVVVGNKNGYVGVGMGKSKEVGPAIRKAIAHAKLSLIKVRIGCGSWECGCGYPHSIPFTAKGACGSVKVELLPAPRGVGLVAGNVAKAVLGLAGIKDAWTKTFGDTRTTYNFAEATFDALNNLNFVRCLPAQKEKLGLTEGRVL</sequence>
<keyword evidence="5 8" id="KW-0687">Ribonucleoprotein</keyword>
<dbReference type="NCBIfam" id="TIGR01020">
    <property type="entry name" value="uS5_euk_arch"/>
    <property type="match status" value="1"/>
</dbReference>
<organism evidence="11 12">
    <name type="scientific">Methanococcus maripaludis</name>
    <name type="common">Methanococcus deltae</name>
    <dbReference type="NCBI Taxonomy" id="39152"/>
    <lineage>
        <taxon>Archaea</taxon>
        <taxon>Methanobacteriati</taxon>
        <taxon>Methanobacteriota</taxon>
        <taxon>Methanomada group</taxon>
        <taxon>Methanococci</taxon>
        <taxon>Methanococcales</taxon>
        <taxon>Methanococcaceae</taxon>
        <taxon>Methanococcus</taxon>
    </lineage>
</organism>
<dbReference type="SUPFAM" id="SSF54768">
    <property type="entry name" value="dsRNA-binding domain-like"/>
    <property type="match status" value="1"/>
</dbReference>
<comment type="caution">
    <text evidence="11">The sequence shown here is derived from an EMBL/GenBank/DDBJ whole genome shotgun (WGS) entry which is preliminary data.</text>
</comment>
<dbReference type="InterPro" id="IPR014721">
    <property type="entry name" value="Ribsml_uS5_D2-typ_fold_subgr"/>
</dbReference>
<dbReference type="InterPro" id="IPR020568">
    <property type="entry name" value="Ribosomal_Su5_D2-typ_SF"/>
</dbReference>
<dbReference type="PANTHER" id="PTHR13718:SF4">
    <property type="entry name" value="40S RIBOSOMAL PROTEIN S2"/>
    <property type="match status" value="1"/>
</dbReference>
<comment type="function">
    <text evidence="8">With S4 and S12 plays an important role in translational accuracy.</text>
</comment>
<evidence type="ECO:0000256" key="7">
    <source>
        <dbReference type="ARBA" id="ARBA00035255"/>
    </source>
</evidence>
<dbReference type="GO" id="GO:0003735">
    <property type="term" value="F:structural constituent of ribosome"/>
    <property type="evidence" value="ECO:0007669"/>
    <property type="project" value="UniProtKB-UniRule"/>
</dbReference>
<reference evidence="11 12" key="1">
    <citation type="submission" date="2020-07" db="EMBL/GenBank/DDBJ databases">
        <title>Genomic Encyclopedia of Type Strains, Phase IV (KMG-V): Genome sequencing to study the core and pangenomes of soil and plant-associated prokaryotes.</title>
        <authorList>
            <person name="Whitman W."/>
        </authorList>
    </citation>
    <scope>NUCLEOTIDE SEQUENCE [LARGE SCALE GENOMIC DNA]</scope>
    <source>
        <strain evidence="11 12">C8</strain>
    </source>
</reference>
<evidence type="ECO:0000256" key="5">
    <source>
        <dbReference type="ARBA" id="ARBA00023274"/>
    </source>
</evidence>
<evidence type="ECO:0000259" key="10">
    <source>
        <dbReference type="PROSITE" id="PS50881"/>
    </source>
</evidence>
<evidence type="ECO:0000313" key="12">
    <source>
        <dbReference type="Proteomes" id="UP000533207"/>
    </source>
</evidence>
<comment type="subunit">
    <text evidence="6 8">Part of the 30S ribosomal subunit. Contacts protein S4.</text>
</comment>
<accession>A0A7J9PDR2</accession>
<dbReference type="EMBL" id="JACDUL010000001">
    <property type="protein sequence ID" value="MBA2861385.1"/>
    <property type="molecule type" value="Genomic_DNA"/>
</dbReference>
<protein>
    <recommendedName>
        <fullName evidence="7 8">Small ribosomal subunit protein uS5</fullName>
    </recommendedName>
</protein>
<proteinExistence type="inferred from homology"/>